<dbReference type="InterPro" id="IPR005025">
    <property type="entry name" value="FMN_Rdtase-like_dom"/>
</dbReference>
<dbReference type="InParanoid" id="G4TG87"/>
<dbReference type="Gene3D" id="3.40.50.360">
    <property type="match status" value="1"/>
</dbReference>
<dbReference type="OrthoDB" id="504689at2759"/>
<sequence length="250" mass="26588">MAKIAIVIYSMYGHIAKMAEAAKKGIEEDGGSATIMQVPETLPQEVLEKMHAPPKPAYPVASPADLVDYDGILLGISTRYGGFPAQFKSFWDASGQLWQAGALWGKYAGAFVSTGGPGGGQESTYFSILTTLVHHGLVFVPLGYKHTNALWNANFNELHGGSPFGAGTFAGDGTRQPSELELNVASIQAREFHKIVAKHPAPAAAAPAPATESTEKAKPVAKEATTTSNHKAEPFEELDGDHRLETQEEA</sequence>
<dbReference type="PROSITE" id="PS50902">
    <property type="entry name" value="FLAVODOXIN_LIKE"/>
    <property type="match status" value="1"/>
</dbReference>
<gene>
    <name evidence="4" type="ORF">PIIN_04272</name>
</gene>
<feature type="compositionally biased region" description="Basic and acidic residues" evidence="2">
    <location>
        <begin position="230"/>
        <end position="250"/>
    </location>
</feature>
<dbReference type="PANTHER" id="PTHR30546">
    <property type="entry name" value="FLAVODOXIN-RELATED PROTEIN WRBA-RELATED"/>
    <property type="match status" value="1"/>
</dbReference>
<proteinExistence type="inferred from homology"/>
<dbReference type="Proteomes" id="UP000007148">
    <property type="component" value="Unassembled WGS sequence"/>
</dbReference>
<dbReference type="FunFam" id="3.40.50.360:FF:000001">
    <property type="entry name" value="NAD(P)H dehydrogenase (Quinone) FQR1-like"/>
    <property type="match status" value="1"/>
</dbReference>
<dbReference type="EMBL" id="CAFZ01000079">
    <property type="protein sequence ID" value="CCA70333.1"/>
    <property type="molecule type" value="Genomic_DNA"/>
</dbReference>
<dbReference type="InterPro" id="IPR010089">
    <property type="entry name" value="Flavoprotein_WrbA-like"/>
</dbReference>
<dbReference type="GO" id="GO:0003955">
    <property type="term" value="F:NAD(P)H dehydrogenase (quinone) activity"/>
    <property type="evidence" value="ECO:0007669"/>
    <property type="project" value="InterPro"/>
</dbReference>
<comment type="caution">
    <text evidence="4">The sequence shown here is derived from an EMBL/GenBank/DDBJ whole genome shotgun (WGS) entry which is preliminary data.</text>
</comment>
<dbReference type="Pfam" id="PF03358">
    <property type="entry name" value="FMN_red"/>
    <property type="match status" value="1"/>
</dbReference>
<feature type="region of interest" description="Disordered" evidence="2">
    <location>
        <begin position="199"/>
        <end position="250"/>
    </location>
</feature>
<dbReference type="AlphaFoldDB" id="G4TG87"/>
<name>G4TG87_SERID</name>
<dbReference type="FunCoup" id="G4TG87">
    <property type="interactions" value="112"/>
</dbReference>
<evidence type="ECO:0000313" key="4">
    <source>
        <dbReference type="EMBL" id="CCA70333.1"/>
    </source>
</evidence>
<keyword evidence="5" id="KW-1185">Reference proteome</keyword>
<dbReference type="eggNOG" id="KOG3135">
    <property type="taxonomic scope" value="Eukaryota"/>
</dbReference>
<evidence type="ECO:0000259" key="3">
    <source>
        <dbReference type="PROSITE" id="PS50902"/>
    </source>
</evidence>
<dbReference type="GO" id="GO:0016020">
    <property type="term" value="C:membrane"/>
    <property type="evidence" value="ECO:0007669"/>
    <property type="project" value="TreeGrafter"/>
</dbReference>
<organism evidence="4 5">
    <name type="scientific">Serendipita indica (strain DSM 11827)</name>
    <name type="common">Root endophyte fungus</name>
    <name type="synonym">Piriformospora indica</name>
    <dbReference type="NCBI Taxonomy" id="1109443"/>
    <lineage>
        <taxon>Eukaryota</taxon>
        <taxon>Fungi</taxon>
        <taxon>Dikarya</taxon>
        <taxon>Basidiomycota</taxon>
        <taxon>Agaricomycotina</taxon>
        <taxon>Agaricomycetes</taxon>
        <taxon>Sebacinales</taxon>
        <taxon>Serendipitaceae</taxon>
        <taxon>Serendipita</taxon>
    </lineage>
</organism>
<dbReference type="PANTHER" id="PTHR30546:SF23">
    <property type="entry name" value="FLAVOPROTEIN-LIKE PROTEIN YCP4-RELATED"/>
    <property type="match status" value="1"/>
</dbReference>
<accession>G4TG87</accession>
<dbReference type="SUPFAM" id="SSF52218">
    <property type="entry name" value="Flavoproteins"/>
    <property type="match status" value="1"/>
</dbReference>
<reference evidence="4 5" key="1">
    <citation type="journal article" date="2011" name="PLoS Pathog.">
        <title>Endophytic Life Strategies Decoded by Genome and Transcriptome Analyses of the Mutualistic Root Symbiont Piriformospora indica.</title>
        <authorList>
            <person name="Zuccaro A."/>
            <person name="Lahrmann U."/>
            <person name="Guldener U."/>
            <person name="Langen G."/>
            <person name="Pfiffi S."/>
            <person name="Biedenkopf D."/>
            <person name="Wong P."/>
            <person name="Samans B."/>
            <person name="Grimm C."/>
            <person name="Basiewicz M."/>
            <person name="Murat C."/>
            <person name="Martin F."/>
            <person name="Kogel K.H."/>
        </authorList>
    </citation>
    <scope>NUCLEOTIDE SEQUENCE [LARGE SCALE GENOMIC DNA]</scope>
    <source>
        <strain evidence="4 5">DSM 11827</strain>
    </source>
</reference>
<dbReference type="HOGENOM" id="CLU_051402_0_0_1"/>
<evidence type="ECO:0000313" key="5">
    <source>
        <dbReference type="Proteomes" id="UP000007148"/>
    </source>
</evidence>
<evidence type="ECO:0000256" key="2">
    <source>
        <dbReference type="SAM" id="MobiDB-lite"/>
    </source>
</evidence>
<dbReference type="NCBIfam" id="NF002999">
    <property type="entry name" value="PRK03767.1"/>
    <property type="match status" value="1"/>
</dbReference>
<protein>
    <submittedName>
        <fullName evidence="4">Probable 1,4-Benzoquinone reductase</fullName>
    </submittedName>
</protein>
<dbReference type="InterPro" id="IPR029039">
    <property type="entry name" value="Flavoprotein-like_sf"/>
</dbReference>
<dbReference type="NCBIfam" id="TIGR01755">
    <property type="entry name" value="flav_wrbA"/>
    <property type="match status" value="1"/>
</dbReference>
<dbReference type="OMA" id="HGMPYIP"/>
<feature type="compositionally biased region" description="Low complexity" evidence="2">
    <location>
        <begin position="200"/>
        <end position="210"/>
    </location>
</feature>
<comment type="similarity">
    <text evidence="1">Belongs to the WrbA family.</text>
</comment>
<dbReference type="InterPro" id="IPR008254">
    <property type="entry name" value="Flavodoxin/NO_synth"/>
</dbReference>
<dbReference type="GO" id="GO:0010181">
    <property type="term" value="F:FMN binding"/>
    <property type="evidence" value="ECO:0007669"/>
    <property type="project" value="InterPro"/>
</dbReference>
<evidence type="ECO:0000256" key="1">
    <source>
        <dbReference type="ARBA" id="ARBA00006961"/>
    </source>
</evidence>
<feature type="domain" description="Flavodoxin-like" evidence="3">
    <location>
        <begin position="4"/>
        <end position="192"/>
    </location>
</feature>
<dbReference type="STRING" id="1109443.G4TG87"/>